<dbReference type="AlphaFoldDB" id="A0A1G2EF73"/>
<dbReference type="SUPFAM" id="SSF53335">
    <property type="entry name" value="S-adenosyl-L-methionine-dependent methyltransferases"/>
    <property type="match status" value="1"/>
</dbReference>
<comment type="caution">
    <text evidence="3">The sequence shown here is derived from an EMBL/GenBank/DDBJ whole genome shotgun (WGS) entry which is preliminary data.</text>
</comment>
<dbReference type="Proteomes" id="UP000178647">
    <property type="component" value="Unassembled WGS sequence"/>
</dbReference>
<evidence type="ECO:0000313" key="3">
    <source>
        <dbReference type="EMBL" id="OGZ24001.1"/>
    </source>
</evidence>
<evidence type="ECO:0000259" key="2">
    <source>
        <dbReference type="Pfam" id="PF08241"/>
    </source>
</evidence>
<dbReference type="Gene3D" id="3.40.50.150">
    <property type="entry name" value="Vaccinia Virus protein VP39"/>
    <property type="match status" value="1"/>
</dbReference>
<reference evidence="3 4" key="1">
    <citation type="journal article" date="2016" name="Nat. Commun.">
        <title>Thousands of microbial genomes shed light on interconnected biogeochemical processes in an aquifer system.</title>
        <authorList>
            <person name="Anantharaman K."/>
            <person name="Brown C.T."/>
            <person name="Hug L.A."/>
            <person name="Sharon I."/>
            <person name="Castelle C.J."/>
            <person name="Probst A.J."/>
            <person name="Thomas B.C."/>
            <person name="Singh A."/>
            <person name="Wilkins M.J."/>
            <person name="Karaoz U."/>
            <person name="Brodie E.L."/>
            <person name="Williams K.H."/>
            <person name="Hubbard S.S."/>
            <person name="Banfield J.F."/>
        </authorList>
    </citation>
    <scope>NUCLEOTIDE SEQUENCE [LARGE SCALE GENOMIC DNA]</scope>
</reference>
<feature type="domain" description="Methyltransferase type 11" evidence="2">
    <location>
        <begin position="56"/>
        <end position="145"/>
    </location>
</feature>
<dbReference type="InterPro" id="IPR013216">
    <property type="entry name" value="Methyltransf_11"/>
</dbReference>
<dbReference type="STRING" id="1801672.A2896_01525"/>
<keyword evidence="1" id="KW-0808">Transferase</keyword>
<dbReference type="CDD" id="cd02440">
    <property type="entry name" value="AdoMet_MTases"/>
    <property type="match status" value="1"/>
</dbReference>
<gene>
    <name evidence="3" type="ORF">A2896_01525</name>
</gene>
<dbReference type="EMBL" id="MHMH01000021">
    <property type="protein sequence ID" value="OGZ24001.1"/>
    <property type="molecule type" value="Genomic_DNA"/>
</dbReference>
<dbReference type="InterPro" id="IPR029063">
    <property type="entry name" value="SAM-dependent_MTases_sf"/>
</dbReference>
<evidence type="ECO:0000313" key="4">
    <source>
        <dbReference type="Proteomes" id="UP000178647"/>
    </source>
</evidence>
<name>A0A1G2EF73_9BACT</name>
<dbReference type="PANTHER" id="PTHR43861">
    <property type="entry name" value="TRANS-ACONITATE 2-METHYLTRANSFERASE-RELATED"/>
    <property type="match status" value="1"/>
</dbReference>
<accession>A0A1G2EF73</accession>
<sequence>MVETERQKRMVDSYDQFYRGNNFHQIWEGEISLRYKVPKYASLFTEYFRDKNPTILEVGAGDGYLTKLIMEKLNCRKYVATEISDEGVKRLKEKGIEALKMDAEKLEFEDNFFDVVCCFDAMHHVYNPRKMALEMIRVAKKEVFLIEANGSCLIRKLLEKTPRYKMVHELSYTPRQYISFFTHPEIRKIHLKPFLAVFSFTPLIFTKPAVWISEVMERLPILKWQCSSVLISVEKYVK</sequence>
<dbReference type="PANTHER" id="PTHR43861:SF3">
    <property type="entry name" value="PUTATIVE (AFU_ORTHOLOGUE AFUA_2G14390)-RELATED"/>
    <property type="match status" value="1"/>
</dbReference>
<protein>
    <recommendedName>
        <fullName evidence="2">Methyltransferase type 11 domain-containing protein</fullName>
    </recommendedName>
</protein>
<organism evidence="3 4">
    <name type="scientific">Candidatus Nealsonbacteria bacterium RIFCSPLOWO2_01_FULL_43_32</name>
    <dbReference type="NCBI Taxonomy" id="1801672"/>
    <lineage>
        <taxon>Bacteria</taxon>
        <taxon>Candidatus Nealsoniibacteriota</taxon>
    </lineage>
</organism>
<evidence type="ECO:0000256" key="1">
    <source>
        <dbReference type="ARBA" id="ARBA00022679"/>
    </source>
</evidence>
<dbReference type="Pfam" id="PF08241">
    <property type="entry name" value="Methyltransf_11"/>
    <property type="match status" value="1"/>
</dbReference>
<dbReference type="GO" id="GO:0008757">
    <property type="term" value="F:S-adenosylmethionine-dependent methyltransferase activity"/>
    <property type="evidence" value="ECO:0007669"/>
    <property type="project" value="InterPro"/>
</dbReference>
<proteinExistence type="predicted"/>